<proteinExistence type="predicted"/>
<feature type="transmembrane region" description="Helical" evidence="6">
    <location>
        <begin position="189"/>
        <end position="209"/>
    </location>
</feature>
<feature type="transmembrane region" description="Helical" evidence="6">
    <location>
        <begin position="60"/>
        <end position="78"/>
    </location>
</feature>
<organism evidence="7 8">
    <name type="scientific">Streptomyces guryensis</name>
    <dbReference type="NCBI Taxonomy" id="2886947"/>
    <lineage>
        <taxon>Bacteria</taxon>
        <taxon>Bacillati</taxon>
        <taxon>Actinomycetota</taxon>
        <taxon>Actinomycetes</taxon>
        <taxon>Kitasatosporales</taxon>
        <taxon>Streptomycetaceae</taxon>
        <taxon>Streptomyces</taxon>
    </lineage>
</organism>
<comment type="subcellular location">
    <subcellularLocation>
        <location evidence="1">Cell membrane</location>
        <topology evidence="1">Multi-pass membrane protein</topology>
    </subcellularLocation>
</comment>
<evidence type="ECO:0000313" key="7">
    <source>
        <dbReference type="EMBL" id="MCD9879155.1"/>
    </source>
</evidence>
<evidence type="ECO:0000256" key="2">
    <source>
        <dbReference type="ARBA" id="ARBA00022475"/>
    </source>
</evidence>
<evidence type="ECO:0000256" key="5">
    <source>
        <dbReference type="ARBA" id="ARBA00023136"/>
    </source>
</evidence>
<dbReference type="AlphaFoldDB" id="A0A9Q3VXC5"/>
<feature type="transmembrane region" description="Helical" evidence="6">
    <location>
        <begin position="163"/>
        <end position="183"/>
    </location>
</feature>
<feature type="transmembrane region" description="Helical" evidence="6">
    <location>
        <begin position="106"/>
        <end position="126"/>
    </location>
</feature>
<sequence length="230" mass="24470">MSGGLYTQLLDLACGAFLLAAVIVLWMRELASIVRVFALQGIALAAIAVLLGAHEERWDLIAVGIGIGALRAGVLPYLMRRALAALTQDRRRYADGGAETRETQPLVNVAASLLTASLLTLLAYAVARPLTALHPTPATHALPVGLAVVLIGFFVLVTRRRALAQVVGFLLLDNGITATAFLATSGVPLIVELGVSFDVLLAVLVLQILTTRMREAFGTTDIDDLRELHD</sequence>
<feature type="transmembrane region" description="Helical" evidence="6">
    <location>
        <begin position="33"/>
        <end position="54"/>
    </location>
</feature>
<reference evidence="7" key="1">
    <citation type="submission" date="2021-12" db="EMBL/GenBank/DDBJ databases">
        <authorList>
            <person name="Lee J.-H."/>
            <person name="Kim S.-B."/>
        </authorList>
    </citation>
    <scope>NUCLEOTIDE SEQUENCE</scope>
    <source>
        <strain evidence="7">NR30</strain>
    </source>
</reference>
<dbReference type="PANTHER" id="PTHR38601:SF1">
    <property type="entry name" value="HYDROGENASE-4 COMPONENT E"/>
    <property type="match status" value="1"/>
</dbReference>
<evidence type="ECO:0008006" key="9">
    <source>
        <dbReference type="Google" id="ProtNLM"/>
    </source>
</evidence>
<evidence type="ECO:0000256" key="1">
    <source>
        <dbReference type="ARBA" id="ARBA00004651"/>
    </source>
</evidence>
<accession>A0A9Q3VXC5</accession>
<keyword evidence="3 6" id="KW-0812">Transmembrane</keyword>
<evidence type="ECO:0000256" key="3">
    <source>
        <dbReference type="ARBA" id="ARBA00022692"/>
    </source>
</evidence>
<dbReference type="Proteomes" id="UP001108029">
    <property type="component" value="Unassembled WGS sequence"/>
</dbReference>
<evidence type="ECO:0000256" key="6">
    <source>
        <dbReference type="SAM" id="Phobius"/>
    </source>
</evidence>
<feature type="transmembrane region" description="Helical" evidence="6">
    <location>
        <begin position="138"/>
        <end position="156"/>
    </location>
</feature>
<dbReference type="InterPro" id="IPR038730">
    <property type="entry name" value="HyfE-like"/>
</dbReference>
<evidence type="ECO:0000313" key="8">
    <source>
        <dbReference type="Proteomes" id="UP001108029"/>
    </source>
</evidence>
<keyword evidence="4 6" id="KW-1133">Transmembrane helix</keyword>
<keyword evidence="5 6" id="KW-0472">Membrane</keyword>
<evidence type="ECO:0000256" key="4">
    <source>
        <dbReference type="ARBA" id="ARBA00022989"/>
    </source>
</evidence>
<keyword evidence="2" id="KW-1003">Cell membrane</keyword>
<dbReference type="PANTHER" id="PTHR38601">
    <property type="entry name" value="HYDROGENASE-4 COMPONENT E"/>
    <property type="match status" value="1"/>
</dbReference>
<dbReference type="RefSeq" id="WP_232653391.1">
    <property type="nucleotide sequence ID" value="NZ_JAJSBI010000026.1"/>
</dbReference>
<comment type="caution">
    <text evidence="7">The sequence shown here is derived from an EMBL/GenBank/DDBJ whole genome shotgun (WGS) entry which is preliminary data.</text>
</comment>
<protein>
    <recommendedName>
        <fullName evidence="9">Hydrogenase-4 component E</fullName>
    </recommendedName>
</protein>
<keyword evidence="8" id="KW-1185">Reference proteome</keyword>
<dbReference type="EMBL" id="JAJSBI010000026">
    <property type="protein sequence ID" value="MCD9879155.1"/>
    <property type="molecule type" value="Genomic_DNA"/>
</dbReference>
<name>A0A9Q3VXC5_9ACTN</name>
<gene>
    <name evidence="7" type="ORF">LJ657_37265</name>
</gene>
<dbReference type="GO" id="GO:0005886">
    <property type="term" value="C:plasma membrane"/>
    <property type="evidence" value="ECO:0007669"/>
    <property type="project" value="UniProtKB-SubCell"/>
</dbReference>
<feature type="transmembrane region" description="Helical" evidence="6">
    <location>
        <begin position="6"/>
        <end position="26"/>
    </location>
</feature>